<reference evidence="1 2" key="1">
    <citation type="submission" date="2023-07" db="EMBL/GenBank/DDBJ databases">
        <authorList>
            <person name="Peeters C."/>
        </authorList>
    </citation>
    <scope>NUCLEOTIDE SEQUENCE [LARGE SCALE GENOMIC DNA]</scope>
    <source>
        <strain evidence="1 2">LMG 19083</strain>
    </source>
</reference>
<evidence type="ECO:0000313" key="1">
    <source>
        <dbReference type="EMBL" id="CAJ0783374.1"/>
    </source>
</evidence>
<sequence>MVSKDEALRQFEDQLLHAEHVLNTEYSFDLAEPDYLRCLELINGAPELQAQFEDTLIALFSNGRVSAEPLAYLMHRLRWPKVHAWAEEQLRAMPNPLANGASLEKVLNAYSDRWENREFYRGI</sequence>
<comment type="caution">
    <text evidence="1">The sequence shown here is derived from an EMBL/GenBank/DDBJ whole genome shotgun (WGS) entry which is preliminary data.</text>
</comment>
<dbReference type="Proteomes" id="UP001189813">
    <property type="component" value="Unassembled WGS sequence"/>
</dbReference>
<dbReference type="RefSeq" id="WP_316664481.1">
    <property type="nucleotide sequence ID" value="NZ_CATZBU010000002.1"/>
</dbReference>
<proteinExistence type="predicted"/>
<dbReference type="EMBL" id="CATZBU010000002">
    <property type="protein sequence ID" value="CAJ0783374.1"/>
    <property type="molecule type" value="Genomic_DNA"/>
</dbReference>
<evidence type="ECO:0000313" key="2">
    <source>
        <dbReference type="Proteomes" id="UP001189813"/>
    </source>
</evidence>
<gene>
    <name evidence="1" type="ORF">LMG19083_01033</name>
</gene>
<protein>
    <submittedName>
        <fullName evidence="1">Uncharacterized protein</fullName>
    </submittedName>
</protein>
<organism evidence="1 2">
    <name type="scientific">Ralstonia psammae</name>
    <dbReference type="NCBI Taxonomy" id="3058598"/>
    <lineage>
        <taxon>Bacteria</taxon>
        <taxon>Pseudomonadati</taxon>
        <taxon>Pseudomonadota</taxon>
        <taxon>Betaproteobacteria</taxon>
        <taxon>Burkholderiales</taxon>
        <taxon>Burkholderiaceae</taxon>
        <taxon>Ralstonia</taxon>
    </lineage>
</organism>
<accession>A0ABN9IN61</accession>
<keyword evidence="2" id="KW-1185">Reference proteome</keyword>
<name>A0ABN9IN61_9RALS</name>